<evidence type="ECO:0000313" key="2">
    <source>
        <dbReference type="EMBL" id="RHH81446.1"/>
    </source>
</evidence>
<reference evidence="2 3" key="1">
    <citation type="submission" date="2018-08" db="EMBL/GenBank/DDBJ databases">
        <title>A genome reference for cultivated species of the human gut microbiota.</title>
        <authorList>
            <person name="Zou Y."/>
            <person name="Xue W."/>
            <person name="Luo G."/>
        </authorList>
    </citation>
    <scope>NUCLEOTIDE SEQUENCE [LARGE SCALE GENOMIC DNA]</scope>
    <source>
        <strain evidence="2 3">AM16-54</strain>
    </source>
</reference>
<sequence>MFNKYQAGTDLAFSVMVGDERMRIVFEGKTMGCSIYITKDPKVQKAIESHYWFNDKFFLVESIDEKKEAAEAKKKAAAKAKKKVADEKKTHEVTDVEDAKDYLAETYGVSRSKMKTKEDILAISKEKGVELEGLE</sequence>
<proteinExistence type="predicted"/>
<comment type="caution">
    <text evidence="2">The sequence shown here is derived from an EMBL/GenBank/DDBJ whole genome shotgun (WGS) entry which is preliminary data.</text>
</comment>
<dbReference type="EMBL" id="QRKB01000025">
    <property type="protein sequence ID" value="RHH81446.1"/>
    <property type="molecule type" value="Genomic_DNA"/>
</dbReference>
<evidence type="ECO:0000256" key="1">
    <source>
        <dbReference type="SAM" id="Coils"/>
    </source>
</evidence>
<feature type="coiled-coil region" evidence="1">
    <location>
        <begin position="60"/>
        <end position="90"/>
    </location>
</feature>
<name>A0A414Y5N6_9BACT</name>
<protein>
    <submittedName>
        <fullName evidence="2">Uncharacterized protein</fullName>
    </submittedName>
</protein>
<accession>A0A414Y5N6</accession>
<keyword evidence="1" id="KW-0175">Coiled coil</keyword>
<dbReference type="RefSeq" id="WP_118255141.1">
    <property type="nucleotide sequence ID" value="NZ_QRKB01000025.1"/>
</dbReference>
<evidence type="ECO:0000313" key="3">
    <source>
        <dbReference type="Proteomes" id="UP000284548"/>
    </source>
</evidence>
<organism evidence="2 3">
    <name type="scientific">Segatella copri</name>
    <dbReference type="NCBI Taxonomy" id="165179"/>
    <lineage>
        <taxon>Bacteria</taxon>
        <taxon>Pseudomonadati</taxon>
        <taxon>Bacteroidota</taxon>
        <taxon>Bacteroidia</taxon>
        <taxon>Bacteroidales</taxon>
        <taxon>Prevotellaceae</taxon>
        <taxon>Segatella</taxon>
    </lineage>
</organism>
<dbReference type="AlphaFoldDB" id="A0A414Y5N6"/>
<dbReference type="Proteomes" id="UP000284548">
    <property type="component" value="Unassembled WGS sequence"/>
</dbReference>
<gene>
    <name evidence="2" type="ORF">DW192_10320</name>
</gene>